<reference evidence="2 3" key="1">
    <citation type="submission" date="2019-01" db="EMBL/GenBank/DDBJ databases">
        <authorList>
            <person name="Ferrante I. M."/>
        </authorList>
    </citation>
    <scope>NUCLEOTIDE SEQUENCE [LARGE SCALE GENOMIC DNA]</scope>
    <source>
        <strain evidence="2 3">B856</strain>
    </source>
</reference>
<feature type="region of interest" description="Disordered" evidence="1">
    <location>
        <begin position="1"/>
        <end position="26"/>
    </location>
</feature>
<dbReference type="EMBL" id="CAACVS010000335">
    <property type="protein sequence ID" value="VEU41114.1"/>
    <property type="molecule type" value="Genomic_DNA"/>
</dbReference>
<sequence>MTAIAPPPPTTTTNTASAKSNPSPHKRIHHETIIDAPIELAWAALVDVEDWSWNKWTRLELPEGEGPPSPGKTGTLRACYEGDDRSWESFGFEFAAVDDGSGSGKHKGNRRTLAWKGSVGAFGPFCLFRGYHSVSLEEAADGSGRTLLVHKEDFGGLLPALRMGLPYKTLDRNYRLMNESLRDFVEARHRETARAT</sequence>
<dbReference type="InterPro" id="IPR023393">
    <property type="entry name" value="START-like_dom_sf"/>
</dbReference>
<dbReference type="Gene3D" id="3.30.530.20">
    <property type="match status" value="1"/>
</dbReference>
<feature type="compositionally biased region" description="Pro residues" evidence="1">
    <location>
        <begin position="1"/>
        <end position="10"/>
    </location>
</feature>
<proteinExistence type="predicted"/>
<dbReference type="Proteomes" id="UP000291116">
    <property type="component" value="Unassembled WGS sequence"/>
</dbReference>
<accession>A0A448ZGF2</accession>
<dbReference type="SUPFAM" id="SSF55961">
    <property type="entry name" value="Bet v1-like"/>
    <property type="match status" value="1"/>
</dbReference>
<dbReference type="AlphaFoldDB" id="A0A448ZGF2"/>
<evidence type="ECO:0000256" key="1">
    <source>
        <dbReference type="SAM" id="MobiDB-lite"/>
    </source>
</evidence>
<dbReference type="OrthoDB" id="39464at2759"/>
<keyword evidence="3" id="KW-1185">Reference proteome</keyword>
<organism evidence="2 3">
    <name type="scientific">Pseudo-nitzschia multistriata</name>
    <dbReference type="NCBI Taxonomy" id="183589"/>
    <lineage>
        <taxon>Eukaryota</taxon>
        <taxon>Sar</taxon>
        <taxon>Stramenopiles</taxon>
        <taxon>Ochrophyta</taxon>
        <taxon>Bacillariophyta</taxon>
        <taxon>Bacillariophyceae</taxon>
        <taxon>Bacillariophycidae</taxon>
        <taxon>Bacillariales</taxon>
        <taxon>Bacillariaceae</taxon>
        <taxon>Pseudo-nitzschia</taxon>
    </lineage>
</organism>
<gene>
    <name evidence="2" type="ORF">PSNMU_V1.4_AUG-EV-PASAV3_0080800</name>
</gene>
<evidence type="ECO:0000313" key="3">
    <source>
        <dbReference type="Proteomes" id="UP000291116"/>
    </source>
</evidence>
<evidence type="ECO:0000313" key="2">
    <source>
        <dbReference type="EMBL" id="VEU41114.1"/>
    </source>
</evidence>
<name>A0A448ZGF2_9STRA</name>
<protein>
    <submittedName>
        <fullName evidence="2">Uncharacterized protein</fullName>
    </submittedName>
</protein>